<evidence type="ECO:0000313" key="1">
    <source>
        <dbReference type="EMBL" id="MCL6678371.1"/>
    </source>
</evidence>
<dbReference type="RefSeq" id="WP_249867328.1">
    <property type="nucleotide sequence ID" value="NZ_JAMGBC010000001.1"/>
</dbReference>
<dbReference type="EMBL" id="JAMGBC010000001">
    <property type="protein sequence ID" value="MCL6678371.1"/>
    <property type="molecule type" value="Genomic_DNA"/>
</dbReference>
<gene>
    <name evidence="1" type="ORF">LZ519_03440</name>
</gene>
<comment type="caution">
    <text evidence="1">The sequence shown here is derived from an EMBL/GenBank/DDBJ whole genome shotgun (WGS) entry which is preliminary data.</text>
</comment>
<dbReference type="Proteomes" id="UP001165343">
    <property type="component" value="Unassembled WGS sequence"/>
</dbReference>
<reference evidence="1" key="1">
    <citation type="submission" date="2022-05" db="EMBL/GenBank/DDBJ databases">
        <authorList>
            <person name="Jo J.-H."/>
            <person name="Im W.-T."/>
        </authorList>
    </citation>
    <scope>NUCLEOTIDE SEQUENCE</scope>
    <source>
        <strain evidence="1">RG327</strain>
    </source>
</reference>
<organism evidence="1 2">
    <name type="scientific">Sphingomonas anseongensis</name>
    <dbReference type="NCBI Taxonomy" id="2908207"/>
    <lineage>
        <taxon>Bacteria</taxon>
        <taxon>Pseudomonadati</taxon>
        <taxon>Pseudomonadota</taxon>
        <taxon>Alphaproteobacteria</taxon>
        <taxon>Sphingomonadales</taxon>
        <taxon>Sphingomonadaceae</taxon>
        <taxon>Sphingomonas</taxon>
    </lineage>
</organism>
<sequence length="87" mass="9901">MLDQIDTDRKKFWEVNGPAFKETVRLAIRETSEALLLQRMPATLRTELEGQLEWLKSYLEQDTCRASHTAQPFAGDGRPRGVPSALN</sequence>
<proteinExistence type="predicted"/>
<name>A0ABT0RDP7_9SPHN</name>
<evidence type="ECO:0000313" key="2">
    <source>
        <dbReference type="Proteomes" id="UP001165343"/>
    </source>
</evidence>
<protein>
    <submittedName>
        <fullName evidence="1">Uncharacterized protein</fullName>
    </submittedName>
</protein>
<accession>A0ABT0RDP7</accession>
<keyword evidence="2" id="KW-1185">Reference proteome</keyword>